<feature type="compositionally biased region" description="Polar residues" evidence="1">
    <location>
        <begin position="827"/>
        <end position="852"/>
    </location>
</feature>
<dbReference type="GO" id="GO:0008233">
    <property type="term" value="F:peptidase activity"/>
    <property type="evidence" value="ECO:0007669"/>
    <property type="project" value="UniProtKB-KW"/>
</dbReference>
<feature type="compositionally biased region" description="Polar residues" evidence="1">
    <location>
        <begin position="254"/>
        <end position="267"/>
    </location>
</feature>
<feature type="compositionally biased region" description="Polar residues" evidence="1">
    <location>
        <begin position="222"/>
        <end position="232"/>
    </location>
</feature>
<feature type="compositionally biased region" description="Polar residues" evidence="1">
    <location>
        <begin position="759"/>
        <end position="804"/>
    </location>
</feature>
<protein>
    <submittedName>
        <fullName evidence="2">Vacuolar membrane protease</fullName>
    </submittedName>
</protein>
<keyword evidence="3" id="KW-1185">Reference proteome</keyword>
<feature type="region of interest" description="Disordered" evidence="1">
    <location>
        <begin position="543"/>
        <end position="630"/>
    </location>
</feature>
<dbReference type="Proteomes" id="UP000298493">
    <property type="component" value="Unassembled WGS sequence"/>
</dbReference>
<feature type="region of interest" description="Disordered" evidence="1">
    <location>
        <begin position="1"/>
        <end position="43"/>
    </location>
</feature>
<dbReference type="EMBL" id="SNSC02000005">
    <property type="protein sequence ID" value="TID24202.1"/>
    <property type="molecule type" value="Genomic_DNA"/>
</dbReference>
<evidence type="ECO:0000256" key="1">
    <source>
        <dbReference type="SAM" id="MobiDB-lite"/>
    </source>
</evidence>
<organism evidence="2 3">
    <name type="scientific">Venturia nashicola</name>
    <dbReference type="NCBI Taxonomy" id="86259"/>
    <lineage>
        <taxon>Eukaryota</taxon>
        <taxon>Fungi</taxon>
        <taxon>Dikarya</taxon>
        <taxon>Ascomycota</taxon>
        <taxon>Pezizomycotina</taxon>
        <taxon>Dothideomycetes</taxon>
        <taxon>Pleosporomycetidae</taxon>
        <taxon>Venturiales</taxon>
        <taxon>Venturiaceae</taxon>
        <taxon>Venturia</taxon>
    </lineage>
</organism>
<evidence type="ECO:0000313" key="3">
    <source>
        <dbReference type="Proteomes" id="UP000298493"/>
    </source>
</evidence>
<sequence length="887" mass="98927">MAQPTQGDDAARTLRQPPITRLNSPTLDPNLSILPTPPPNHTEPVRDWSALSYPYTIPFPSPSQTGYALQPSAAEQIRRIDDKWSSLQHHELLDTLRERGEETHLGPVVVQTLTQFGHEIRRRKERMAYHNSLPIQQQIPLASMMPNNVSRELYVAHLQQKYQNARFDEQVYRVMEGLPPLPPHDDELPPLSEARQLQLLTEGVQLLPEGLSYQQTDTASAAIQQGPDQSSAPPSPGLHDSSPSVPAEPYVRNFNKNTDSHVSGSENPLTTLTTPLQLAPTLAAQPPPTHPQTFNIVGGQISELVNQEQFDSNASIMPQQTMRMGTGQQGFESGMVVSHEMAIPPLSTAHPPGQIISGSNLLQHDDLRQKQRKEEELRVISQIIARVLNQQPSFDMLKLWFRSNNISPSIRSMVWNHQALAQWRTQKHMEYVAEVQEYGRSVHKSDLTYSALLMVAQQHRRSIEWAADVSRCASEHGWNAELKRSELTHIVQRVAEFAVSKDVSWDGINHFAVQNNYPRYQFMELIAEMGRRGWNVQQKKAEYQQQQRMMRDPSAFTTSNQSVFPVQQSQQQPMQGSNQIPSTFPSQTTSPPQQLQSPFRNQTTFPPQQVQQRQQSMTPAMMNGSSPHRLPASQKHYIQDQMNQQQAQRTGLLPTPSPGLPFGQLESLQTQTQNASNQGQGVPNYPTIMGVPLGDPSEFFLRTPSPYVSRTPGRGSTASPSNSATHAAFIGKVTANGKGNRHAKEPEPWERQSGVLHSPLSSSGDPATPVCSPSKSDSVRHQSGLTSRQQNRMETSMRKQQTGPQARAAEDEARKQGEGQRDGHSGNGPTQVHNTGPAQGTSFDQAQASKTAPTARMVAKRPDEDQVDPEMPDGKRRARGVREWKRG</sequence>
<accession>A0A4Z1PNH5</accession>
<keyword evidence="2" id="KW-0645">Protease</keyword>
<dbReference type="GO" id="GO:0006508">
    <property type="term" value="P:proteolysis"/>
    <property type="evidence" value="ECO:0007669"/>
    <property type="project" value="UniProtKB-KW"/>
</dbReference>
<feature type="region of interest" description="Disordered" evidence="1">
    <location>
        <begin position="735"/>
        <end position="887"/>
    </location>
</feature>
<feature type="compositionally biased region" description="Basic and acidic residues" evidence="1">
    <location>
        <begin position="872"/>
        <end position="887"/>
    </location>
</feature>
<evidence type="ECO:0000313" key="2">
    <source>
        <dbReference type="EMBL" id="TID24202.1"/>
    </source>
</evidence>
<feature type="compositionally biased region" description="Low complexity" evidence="1">
    <location>
        <begin position="559"/>
        <end position="619"/>
    </location>
</feature>
<proteinExistence type="predicted"/>
<dbReference type="AlphaFoldDB" id="A0A4Z1PNH5"/>
<keyword evidence="2" id="KW-0378">Hydrolase</keyword>
<feature type="compositionally biased region" description="Basic and acidic residues" evidence="1">
    <location>
        <begin position="808"/>
        <end position="824"/>
    </location>
</feature>
<comment type="caution">
    <text evidence="2">The sequence shown here is derived from an EMBL/GenBank/DDBJ whole genome shotgun (WGS) entry which is preliminary data.</text>
</comment>
<name>A0A4Z1PNH5_9PEZI</name>
<feature type="region of interest" description="Disordered" evidence="1">
    <location>
        <begin position="222"/>
        <end position="270"/>
    </location>
</feature>
<feature type="compositionally biased region" description="Polar residues" evidence="1">
    <location>
        <begin position="714"/>
        <end position="725"/>
    </location>
</feature>
<gene>
    <name evidence="2" type="ORF">E6O75_ATG02567</name>
</gene>
<feature type="region of interest" description="Disordered" evidence="1">
    <location>
        <begin position="706"/>
        <end position="725"/>
    </location>
</feature>
<reference evidence="2 3" key="1">
    <citation type="submission" date="2019-04" db="EMBL/GenBank/DDBJ databases">
        <title>High contiguity whole genome sequence and gene annotation resource for two Venturia nashicola isolates.</title>
        <authorList>
            <person name="Prokchorchik M."/>
            <person name="Won K."/>
            <person name="Lee Y."/>
            <person name="Choi E.D."/>
            <person name="Segonzac C."/>
            <person name="Sohn K.H."/>
        </authorList>
    </citation>
    <scope>NUCLEOTIDE SEQUENCE [LARGE SCALE GENOMIC DNA]</scope>
    <source>
        <strain evidence="2 3">PRI2</strain>
    </source>
</reference>